<proteinExistence type="predicted"/>
<accession>A0A2U2I5C8</accession>
<feature type="compositionally biased region" description="Pro residues" evidence="1">
    <location>
        <begin position="53"/>
        <end position="62"/>
    </location>
</feature>
<gene>
    <name evidence="2" type="ORF">C7C56_004190</name>
</gene>
<evidence type="ECO:0000256" key="1">
    <source>
        <dbReference type="SAM" id="MobiDB-lite"/>
    </source>
</evidence>
<feature type="compositionally biased region" description="Basic and acidic residues" evidence="1">
    <location>
        <begin position="36"/>
        <end position="47"/>
    </location>
</feature>
<dbReference type="AlphaFoldDB" id="A0A2U2I5C8"/>
<organism evidence="2 3">
    <name type="scientific">Massilia glaciei</name>
    <dbReference type="NCBI Taxonomy" id="1524097"/>
    <lineage>
        <taxon>Bacteria</taxon>
        <taxon>Pseudomonadati</taxon>
        <taxon>Pseudomonadota</taxon>
        <taxon>Betaproteobacteria</taxon>
        <taxon>Burkholderiales</taxon>
        <taxon>Oxalobacteraceae</taxon>
        <taxon>Telluria group</taxon>
        <taxon>Massilia</taxon>
    </lineage>
</organism>
<feature type="region of interest" description="Disordered" evidence="1">
    <location>
        <begin position="1"/>
        <end position="62"/>
    </location>
</feature>
<dbReference type="EMBL" id="PXWF02000053">
    <property type="protein sequence ID" value="PWF54986.1"/>
    <property type="molecule type" value="Genomic_DNA"/>
</dbReference>
<evidence type="ECO:0000313" key="2">
    <source>
        <dbReference type="EMBL" id="PWF54986.1"/>
    </source>
</evidence>
<comment type="caution">
    <text evidence="2">The sequence shown here is derived from an EMBL/GenBank/DDBJ whole genome shotgun (WGS) entry which is preliminary data.</text>
</comment>
<name>A0A2U2I5C8_9BURK</name>
<reference evidence="2 3" key="1">
    <citation type="submission" date="2018-04" db="EMBL/GenBank/DDBJ databases">
        <title>Massilia violaceinigra sp. nov., a novel purple-pigmented bacterium isolated from Tianshan glacier, Xinjiang, China.</title>
        <authorList>
            <person name="Wang H."/>
        </authorList>
    </citation>
    <scope>NUCLEOTIDE SEQUENCE [LARGE SCALE GENOMIC DNA]</scope>
    <source>
        <strain evidence="2 3">B448-2</strain>
    </source>
</reference>
<dbReference type="Proteomes" id="UP000241421">
    <property type="component" value="Unassembled WGS sequence"/>
</dbReference>
<keyword evidence="3" id="KW-1185">Reference proteome</keyword>
<sequence length="62" mass="6801">MDQKTPKTKPAPSLVRFVPSSDKRTSPLPTFVTRTSLRELSDTKSSDTSESTPLPPTIKPES</sequence>
<protein>
    <submittedName>
        <fullName evidence="2">Uncharacterized protein</fullName>
    </submittedName>
</protein>
<evidence type="ECO:0000313" key="3">
    <source>
        <dbReference type="Proteomes" id="UP000241421"/>
    </source>
</evidence>